<evidence type="ECO:0000259" key="1">
    <source>
        <dbReference type="Pfam" id="PF00026"/>
    </source>
</evidence>
<keyword evidence="3" id="KW-0378">Hydrolase</keyword>
<proteinExistence type="predicted"/>
<reference evidence="3" key="3">
    <citation type="submission" date="2021-05" db="EMBL/GenBank/DDBJ databases">
        <title>Protein family content uncovers lineage relationships and bacterial pathway maintenance mechanisms in DPANN archaea.</title>
        <authorList>
            <person name="Castelle C.J."/>
            <person name="Meheust R."/>
            <person name="Jaffe A.L."/>
            <person name="Seitz K."/>
            <person name="Gong X."/>
            <person name="Baker B.J."/>
            <person name="Banfield J.F."/>
        </authorList>
    </citation>
    <scope>NUCLEOTIDE SEQUENCE</scope>
    <source>
        <strain evidence="3">RIFCSPHIGHO2_01_FULL_GW2011_AR10_43_9</strain>
    </source>
</reference>
<dbReference type="EMBL" id="JAGVWF010000056">
    <property type="protein sequence ID" value="MBS3059543.1"/>
    <property type="molecule type" value="Genomic_DNA"/>
</dbReference>
<keyword evidence="3" id="KW-0645">Protease</keyword>
<dbReference type="GO" id="GO:0004190">
    <property type="term" value="F:aspartic-type endopeptidase activity"/>
    <property type="evidence" value="ECO:0007669"/>
    <property type="project" value="InterPro"/>
</dbReference>
<dbReference type="SUPFAM" id="SSF50630">
    <property type="entry name" value="Acid proteases"/>
    <property type="match status" value="1"/>
</dbReference>
<dbReference type="Proteomes" id="UP000577419">
    <property type="component" value="Unassembled WGS sequence"/>
</dbReference>
<dbReference type="PROSITE" id="PS00141">
    <property type="entry name" value="ASP_PROTEASE"/>
    <property type="match status" value="1"/>
</dbReference>
<evidence type="ECO:0000313" key="4">
    <source>
        <dbReference type="Proteomes" id="UP000577419"/>
    </source>
</evidence>
<reference evidence="3" key="2">
    <citation type="submission" date="2021-03" db="EMBL/GenBank/DDBJ databases">
        <authorList>
            <person name="Jaffe A."/>
        </authorList>
    </citation>
    <scope>NUCLEOTIDE SEQUENCE</scope>
    <source>
        <strain evidence="3">RIFCSPHIGHO2_01_FULL_GW2011_AR10_43_9</strain>
    </source>
</reference>
<dbReference type="EMBL" id="DUFG01000013">
    <property type="protein sequence ID" value="HIH08117.1"/>
    <property type="molecule type" value="Genomic_DNA"/>
</dbReference>
<organism evidence="2 4">
    <name type="scientific">Candidatus Iainarchaeum sp</name>
    <dbReference type="NCBI Taxonomy" id="3101447"/>
    <lineage>
        <taxon>Archaea</taxon>
        <taxon>Candidatus Iainarchaeota</taxon>
        <taxon>Candidatus Iainarchaeia</taxon>
        <taxon>Candidatus Iainarchaeales</taxon>
        <taxon>Candidatus Iainarchaeaceae</taxon>
        <taxon>Candidatus Iainarchaeum</taxon>
    </lineage>
</organism>
<feature type="domain" description="Peptidase A1" evidence="1">
    <location>
        <begin position="25"/>
        <end position="136"/>
    </location>
</feature>
<evidence type="ECO:0000313" key="2">
    <source>
        <dbReference type="EMBL" id="HIH08117.1"/>
    </source>
</evidence>
<accession>A0A7J4IWI6</accession>
<sequence length="140" mass="15976">MNLRFNCKHVHIGDSTYIKEPIVPITLIGKDSIALNFTAILDTGSPFILIPKEIADELKLEYDTKNTKNAKSYSGSSFATSLSYVTIKIQKRNEKIQIRCKCAVQLSKTKSHENIIIGSSFFEHFRVLFDYPNNKFEIKD</sequence>
<dbReference type="InterPro" id="IPR033121">
    <property type="entry name" value="PEPTIDASE_A1"/>
</dbReference>
<dbReference type="AlphaFoldDB" id="A0A7J4IWI6"/>
<dbReference type="InterPro" id="IPR021109">
    <property type="entry name" value="Peptidase_aspartic_dom_sf"/>
</dbReference>
<reference evidence="4" key="1">
    <citation type="journal article" date="2020" name="bioRxiv">
        <title>A rank-normalized archaeal taxonomy based on genome phylogeny resolves widespread incomplete and uneven classifications.</title>
        <authorList>
            <person name="Rinke C."/>
            <person name="Chuvochina M."/>
            <person name="Mussig A.J."/>
            <person name="Chaumeil P.-A."/>
            <person name="Waite D.W."/>
            <person name="Whitman W.B."/>
            <person name="Parks D.H."/>
            <person name="Hugenholtz P."/>
        </authorList>
    </citation>
    <scope>NUCLEOTIDE SEQUENCE [LARGE SCALE GENOMIC DNA]</scope>
</reference>
<comment type="caution">
    <text evidence="2">The sequence shown here is derived from an EMBL/GenBank/DDBJ whole genome shotgun (WGS) entry which is preliminary data.</text>
</comment>
<dbReference type="GO" id="GO:0006508">
    <property type="term" value="P:proteolysis"/>
    <property type="evidence" value="ECO:0007669"/>
    <property type="project" value="UniProtKB-KW"/>
</dbReference>
<dbReference type="Pfam" id="PF00026">
    <property type="entry name" value="Asp"/>
    <property type="match status" value="1"/>
</dbReference>
<name>A0A7J4IWI6_9ARCH</name>
<protein>
    <submittedName>
        <fullName evidence="3">Aspartyl protease family protein</fullName>
    </submittedName>
</protein>
<dbReference type="InterPro" id="IPR001969">
    <property type="entry name" value="Aspartic_peptidase_AS"/>
</dbReference>
<gene>
    <name evidence="2" type="ORF">HA237_01970</name>
    <name evidence="3" type="ORF">J4224_03930</name>
</gene>
<evidence type="ECO:0000313" key="3">
    <source>
        <dbReference type="EMBL" id="MBS3059543.1"/>
    </source>
</evidence>
<dbReference type="Gene3D" id="2.40.70.10">
    <property type="entry name" value="Acid Proteases"/>
    <property type="match status" value="1"/>
</dbReference>
<dbReference type="Proteomes" id="UP000683213">
    <property type="component" value="Unassembled WGS sequence"/>
</dbReference>